<dbReference type="Proteomes" id="UP001143910">
    <property type="component" value="Unassembled WGS sequence"/>
</dbReference>
<comment type="caution">
    <text evidence="1">The sequence shown here is derived from an EMBL/GenBank/DDBJ whole genome shotgun (WGS) entry which is preliminary data.</text>
</comment>
<accession>A0ACC1NMM0</accession>
<reference evidence="1" key="1">
    <citation type="submission" date="2022-08" db="EMBL/GenBank/DDBJ databases">
        <title>Genome Sequence of Lecanicillium fungicola.</title>
        <authorList>
            <person name="Buettner E."/>
        </authorList>
    </citation>
    <scope>NUCLEOTIDE SEQUENCE</scope>
    <source>
        <strain evidence="1">Babe33</strain>
    </source>
</reference>
<name>A0ACC1NMM0_9HYPO</name>
<evidence type="ECO:0000313" key="1">
    <source>
        <dbReference type="EMBL" id="KAJ2980572.1"/>
    </source>
</evidence>
<evidence type="ECO:0000313" key="2">
    <source>
        <dbReference type="Proteomes" id="UP001143910"/>
    </source>
</evidence>
<dbReference type="EMBL" id="JANJQO010000189">
    <property type="protein sequence ID" value="KAJ2980572.1"/>
    <property type="molecule type" value="Genomic_DNA"/>
</dbReference>
<protein>
    <submittedName>
        <fullName evidence="1">Uncharacterized protein</fullName>
    </submittedName>
</protein>
<keyword evidence="2" id="KW-1185">Reference proteome</keyword>
<proteinExistence type="predicted"/>
<organism evidence="1 2">
    <name type="scientific">Zarea fungicola</name>
    <dbReference type="NCBI Taxonomy" id="93591"/>
    <lineage>
        <taxon>Eukaryota</taxon>
        <taxon>Fungi</taxon>
        <taxon>Dikarya</taxon>
        <taxon>Ascomycota</taxon>
        <taxon>Pezizomycotina</taxon>
        <taxon>Sordariomycetes</taxon>
        <taxon>Hypocreomycetidae</taxon>
        <taxon>Hypocreales</taxon>
        <taxon>Cordycipitaceae</taxon>
        <taxon>Zarea</taxon>
    </lineage>
</organism>
<gene>
    <name evidence="1" type="ORF">NQ176_g2559</name>
</gene>
<sequence>MGNHTSAEYRESECEVTLSDSLGSIRGIQYDGQSCRYANIPYAKPPIGSLRWRKPQPLEPGFSYTLPDGGAFDGTKLGNVCPQPTYTSIGAKKHSFSEDCLRLNIWTPSQTPETGKRWPVVVWFHGGWFQVGDPSHDMSMNPIEFVRETGAIFVAVGYRLNMFGFLSGTALLEESNGTGAGNFGLWDQRLGMDWVYGKISAFGGDPENIILAGRSAGAYAVQAQALYDFRGSMDSGERNHFRRLIMYSNAIPAQPKTVAECDEQFQEICDFFKIPQAASSSEKLRLLRAIPAEDLTAAIMSLRNHTFRPVTDNDFFHDGMVEYFKSGTFAAEFKKRGLRLLVSEMLNEESLYGATNGPEASKESLKMQVSNYYSKACTTRLLEYYPAPHSDDKKDWASVFGRIISDGQVRVPSRFIVDNLTEHGVDIKDIWRYLVAYRLSFITDKVAPASFGVTHSMDKPLWK</sequence>